<organism evidence="2 3">
    <name type="scientific">Veillonella rodentium</name>
    <dbReference type="NCBI Taxonomy" id="248315"/>
    <lineage>
        <taxon>Bacteria</taxon>
        <taxon>Bacillati</taxon>
        <taxon>Bacillota</taxon>
        <taxon>Negativicutes</taxon>
        <taxon>Veillonellales</taxon>
        <taxon>Veillonellaceae</taxon>
        <taxon>Veillonella</taxon>
    </lineage>
</organism>
<name>A0A239ZWP5_9FIRM</name>
<evidence type="ECO:0000313" key="2">
    <source>
        <dbReference type="EMBL" id="SNV75188.1"/>
    </source>
</evidence>
<dbReference type="Proteomes" id="UP000214973">
    <property type="component" value="Chromosome 1"/>
</dbReference>
<evidence type="ECO:0000256" key="1">
    <source>
        <dbReference type="SAM" id="Phobius"/>
    </source>
</evidence>
<feature type="transmembrane region" description="Helical" evidence="1">
    <location>
        <begin position="75"/>
        <end position="97"/>
    </location>
</feature>
<sequence>MKRYCASCRQYCDEAAMFCPHCGQYTTAVEVERIAPEGDIIYPLAHYQLSYKDTFLYVVGRKFMNSDGRASRGEFLRFFLMWILVIAGILALSYGLTVVLHTGIYLILLAWMLLTIIGLVSLIPLGSLCIRRLHDTGKSSDHLFLILIPFIGPIILFVLLCKKGGPKANQYGEALRNITIDKRLSSIMKVSPTSSAFTTRILVTLLVSAICVCSVSARYMGPENELDPGGWFTNIIVGQGGDEAARDVVHDYFDAVNEKNYDKAFTYVINQAKTNPVEKQKWMESMKSAPKVVVGSLGTSRISRINGMKRIIYEADLQVTKPGNGAVEAAHMTRYISLIEENGEWHIEGFYKSMPDHAG</sequence>
<protein>
    <submittedName>
        <fullName evidence="2">Inner membrane protein yhaH</fullName>
    </submittedName>
</protein>
<evidence type="ECO:0000313" key="3">
    <source>
        <dbReference type="Proteomes" id="UP000214973"/>
    </source>
</evidence>
<keyword evidence="1" id="KW-0812">Transmembrane</keyword>
<accession>A0A239ZWP5</accession>
<keyword evidence="1" id="KW-1133">Transmembrane helix</keyword>
<dbReference type="RefSeq" id="WP_095066570.1">
    <property type="nucleotide sequence ID" value="NZ_LT906470.1"/>
</dbReference>
<keyword evidence="3" id="KW-1185">Reference proteome</keyword>
<proteinExistence type="predicted"/>
<dbReference type="PANTHER" id="PTHR34980:SF2">
    <property type="entry name" value="INNER MEMBRANE PROTEIN YHAH-RELATED"/>
    <property type="match status" value="1"/>
</dbReference>
<dbReference type="Pfam" id="PF05656">
    <property type="entry name" value="DUF805"/>
    <property type="match status" value="1"/>
</dbReference>
<dbReference type="KEGG" id="vrm:44547418_01786"/>
<feature type="transmembrane region" description="Helical" evidence="1">
    <location>
        <begin position="197"/>
        <end position="217"/>
    </location>
</feature>
<reference evidence="2 3" key="1">
    <citation type="submission" date="2017-06" db="EMBL/GenBank/DDBJ databases">
        <authorList>
            <consortium name="Pathogen Informatics"/>
        </authorList>
    </citation>
    <scope>NUCLEOTIDE SEQUENCE [LARGE SCALE GENOMIC DNA]</scope>
    <source>
        <strain evidence="2 3">NCTC12018</strain>
    </source>
</reference>
<dbReference type="PANTHER" id="PTHR34980">
    <property type="entry name" value="INNER MEMBRANE PROTEIN-RELATED-RELATED"/>
    <property type="match status" value="1"/>
</dbReference>
<dbReference type="EMBL" id="LT906470">
    <property type="protein sequence ID" value="SNV75188.1"/>
    <property type="molecule type" value="Genomic_DNA"/>
</dbReference>
<keyword evidence="1" id="KW-0472">Membrane</keyword>
<feature type="transmembrane region" description="Helical" evidence="1">
    <location>
        <begin position="103"/>
        <end position="130"/>
    </location>
</feature>
<dbReference type="AlphaFoldDB" id="A0A239ZWP5"/>
<feature type="transmembrane region" description="Helical" evidence="1">
    <location>
        <begin position="142"/>
        <end position="160"/>
    </location>
</feature>
<gene>
    <name evidence="2" type="primary">yhaH_2</name>
    <name evidence="2" type="ORF">SAMEA44547418_01786</name>
</gene>
<dbReference type="InterPro" id="IPR008523">
    <property type="entry name" value="DUF805"/>
</dbReference>
<dbReference type="GO" id="GO:0005886">
    <property type="term" value="C:plasma membrane"/>
    <property type="evidence" value="ECO:0007669"/>
    <property type="project" value="TreeGrafter"/>
</dbReference>